<evidence type="ECO:0008006" key="4">
    <source>
        <dbReference type="Google" id="ProtNLM"/>
    </source>
</evidence>
<evidence type="ECO:0000313" key="2">
    <source>
        <dbReference type="EMBL" id="KIW03778.1"/>
    </source>
</evidence>
<gene>
    <name evidence="2" type="ORF">PV09_05081</name>
</gene>
<dbReference type="PANTHER" id="PTHR43464">
    <property type="entry name" value="METHYLTRANSFERASE"/>
    <property type="match status" value="1"/>
</dbReference>
<dbReference type="SUPFAM" id="SSF53335">
    <property type="entry name" value="S-adenosyl-L-methionine-dependent methyltransferases"/>
    <property type="match status" value="1"/>
</dbReference>
<dbReference type="HOGENOM" id="CLU_072385_0_0_1"/>
<accession>A0A0D2AAH7</accession>
<dbReference type="GO" id="GO:0010420">
    <property type="term" value="F:polyprenyldihydroxybenzoate methyltransferase activity"/>
    <property type="evidence" value="ECO:0007669"/>
    <property type="project" value="TreeGrafter"/>
</dbReference>
<dbReference type="RefSeq" id="XP_016213647.1">
    <property type="nucleotide sequence ID" value="XM_016358546.1"/>
</dbReference>
<proteinExistence type="predicted"/>
<dbReference type="Proteomes" id="UP000053259">
    <property type="component" value="Unassembled WGS sequence"/>
</dbReference>
<protein>
    <recommendedName>
        <fullName evidence="4">Methyltransferase domain-containing protein</fullName>
    </recommendedName>
</protein>
<evidence type="ECO:0000256" key="1">
    <source>
        <dbReference type="SAM" id="MobiDB-lite"/>
    </source>
</evidence>
<dbReference type="CDD" id="cd02440">
    <property type="entry name" value="AdoMet_MTases"/>
    <property type="match status" value="1"/>
</dbReference>
<dbReference type="Gene3D" id="3.40.50.150">
    <property type="entry name" value="Vaccinia Virus protein VP39"/>
    <property type="match status" value="1"/>
</dbReference>
<dbReference type="EMBL" id="KN847543">
    <property type="protein sequence ID" value="KIW03778.1"/>
    <property type="molecule type" value="Genomic_DNA"/>
</dbReference>
<organism evidence="2 3">
    <name type="scientific">Verruconis gallopava</name>
    <dbReference type="NCBI Taxonomy" id="253628"/>
    <lineage>
        <taxon>Eukaryota</taxon>
        <taxon>Fungi</taxon>
        <taxon>Dikarya</taxon>
        <taxon>Ascomycota</taxon>
        <taxon>Pezizomycotina</taxon>
        <taxon>Dothideomycetes</taxon>
        <taxon>Pleosporomycetidae</taxon>
        <taxon>Venturiales</taxon>
        <taxon>Sympoventuriaceae</taxon>
        <taxon>Verruconis</taxon>
    </lineage>
</organism>
<name>A0A0D2AAH7_9PEZI</name>
<dbReference type="STRING" id="253628.A0A0D2AAH7"/>
<sequence length="356" mass="39024">MTQPSLNKTFDTSLVDLSPLHAHESFSTTESAPSEDYKQALDHQVTSTGAVPPPLRVSSPKFEEASTSTRKMPTRYVPTVEAYDSWAEVYDSDGNVLQAVDDDELGDGGGMLRDYVMKISELSRPGTSLNIVDLGCGTGRNTVALMSQDWPSHMLVNITGIDASRAMLNKAAMKLEAAKATLDPEIRSRRTLTLLQHDFLDPVDANRPPILLDERSFVAASSDLSSPILPPYDGLLTTLVLEHFPLPTFFALLASLIKPDGIALLTNMHYNMGMRSQAGFVAQDEDGQAIKVRGTSWVHGTSETVDEAAKAGFTVIGQVKERTVTEEMVEKKVVGERGRKWIGVKVWYGMLLRKVK</sequence>
<dbReference type="InParanoid" id="A0A0D2AAH7"/>
<keyword evidence="3" id="KW-1185">Reference proteome</keyword>
<dbReference type="InterPro" id="IPR029063">
    <property type="entry name" value="SAM-dependent_MTases_sf"/>
</dbReference>
<feature type="region of interest" description="Disordered" evidence="1">
    <location>
        <begin position="47"/>
        <end position="70"/>
    </location>
</feature>
<dbReference type="GeneID" id="27313054"/>
<reference evidence="2 3" key="1">
    <citation type="submission" date="2015-01" db="EMBL/GenBank/DDBJ databases">
        <title>The Genome Sequence of Ochroconis gallopava CBS43764.</title>
        <authorList>
            <consortium name="The Broad Institute Genomics Platform"/>
            <person name="Cuomo C."/>
            <person name="de Hoog S."/>
            <person name="Gorbushina A."/>
            <person name="Stielow B."/>
            <person name="Teixiera M."/>
            <person name="Abouelleil A."/>
            <person name="Chapman S.B."/>
            <person name="Priest M."/>
            <person name="Young S.K."/>
            <person name="Wortman J."/>
            <person name="Nusbaum C."/>
            <person name="Birren B."/>
        </authorList>
    </citation>
    <scope>NUCLEOTIDE SEQUENCE [LARGE SCALE GENOMIC DNA]</scope>
    <source>
        <strain evidence="2 3">CBS 43764</strain>
    </source>
</reference>
<dbReference type="PANTHER" id="PTHR43464:SF52">
    <property type="entry name" value="PUTATIVE-RELATED"/>
    <property type="match status" value="1"/>
</dbReference>
<dbReference type="Pfam" id="PF13489">
    <property type="entry name" value="Methyltransf_23"/>
    <property type="match status" value="1"/>
</dbReference>
<dbReference type="OrthoDB" id="66144at2759"/>
<dbReference type="AlphaFoldDB" id="A0A0D2AAH7"/>
<dbReference type="VEuPathDB" id="FungiDB:PV09_05081"/>
<evidence type="ECO:0000313" key="3">
    <source>
        <dbReference type="Proteomes" id="UP000053259"/>
    </source>
</evidence>